<accession>A0A174RR32</accession>
<keyword evidence="2" id="KW-0805">Transcription regulation</keyword>
<dbReference type="GO" id="GO:0045892">
    <property type="term" value="P:negative regulation of DNA-templated transcription"/>
    <property type="evidence" value="ECO:0007669"/>
    <property type="project" value="InterPro"/>
</dbReference>
<evidence type="ECO:0000256" key="4">
    <source>
        <dbReference type="ARBA" id="ARBA00023163"/>
    </source>
</evidence>
<dbReference type="InterPro" id="IPR036388">
    <property type="entry name" value="WH-like_DNA-bd_sf"/>
</dbReference>
<evidence type="ECO:0000313" key="10">
    <source>
        <dbReference type="Proteomes" id="UP000095746"/>
    </source>
</evidence>
<reference evidence="11 12" key="2">
    <citation type="journal article" date="2019" name="Nat. Med.">
        <title>A library of human gut bacterial isolates paired with longitudinal multiomics data enables mechanistic microbiome research.</title>
        <authorList>
            <person name="Poyet M."/>
            <person name="Groussin M."/>
            <person name="Gibbons S.M."/>
            <person name="Avila-Pacheco J."/>
            <person name="Jiang X."/>
            <person name="Kearney S.M."/>
            <person name="Perrotta A.R."/>
            <person name="Berdy B."/>
            <person name="Zhao S."/>
            <person name="Lieberman T.D."/>
            <person name="Swanson P.K."/>
            <person name="Smith M."/>
            <person name="Roesemann S."/>
            <person name="Alexander J.E."/>
            <person name="Rich S.A."/>
            <person name="Livny J."/>
            <person name="Vlamakis H."/>
            <person name="Clish C."/>
            <person name="Bullock K."/>
            <person name="Deik A."/>
            <person name="Scott J."/>
            <person name="Pierce K.A."/>
            <person name="Xavier R.J."/>
            <person name="Alm E.J."/>
        </authorList>
    </citation>
    <scope>NUCLEOTIDE SEQUENCE [LARGE SCALE GENOMIC DNA]</scope>
    <source>
        <strain evidence="8 12">BIOML-A2</strain>
        <strain evidence="9 11">BIOML-A5</strain>
    </source>
</reference>
<evidence type="ECO:0000313" key="8">
    <source>
        <dbReference type="EMBL" id="MSB19577.1"/>
    </source>
</evidence>
<dbReference type="GO" id="GO:0003677">
    <property type="term" value="F:DNA binding"/>
    <property type="evidence" value="ECO:0007669"/>
    <property type="project" value="UniProtKB-KW"/>
</dbReference>
<evidence type="ECO:0000256" key="1">
    <source>
        <dbReference type="ARBA" id="ARBA00011046"/>
    </source>
</evidence>
<dbReference type="Proteomes" id="UP000095746">
    <property type="component" value="Unassembled WGS sequence"/>
</dbReference>
<dbReference type="EMBL" id="WKPO01000024">
    <property type="protein sequence ID" value="MSB50028.1"/>
    <property type="molecule type" value="Genomic_DNA"/>
</dbReference>
<dbReference type="InterPro" id="IPR036390">
    <property type="entry name" value="WH_DNA-bd_sf"/>
</dbReference>
<gene>
    <name evidence="5" type="primary">mecI_2</name>
    <name evidence="5" type="ORF">ERS852411_02656</name>
    <name evidence="9" type="ORF">GKE90_15205</name>
    <name evidence="8" type="ORF">GKE97_08595</name>
    <name evidence="6" type="ORF">PND83_12390</name>
    <name evidence="7" type="ORF">PNE06_14380</name>
</gene>
<dbReference type="SUPFAM" id="SSF46785">
    <property type="entry name" value="Winged helix' DNA-binding domain"/>
    <property type="match status" value="1"/>
</dbReference>
<dbReference type="AlphaFoldDB" id="A0A174RR32"/>
<name>A0A174RR32_FLAPL</name>
<comment type="similarity">
    <text evidence="1">Belongs to the BlaI transcriptional regulatory family.</text>
</comment>
<organism evidence="8 12">
    <name type="scientific">Flavonifractor plautii</name>
    <name type="common">Fusobacterium plautii</name>
    <dbReference type="NCBI Taxonomy" id="292800"/>
    <lineage>
        <taxon>Bacteria</taxon>
        <taxon>Bacillati</taxon>
        <taxon>Bacillota</taxon>
        <taxon>Clostridia</taxon>
        <taxon>Eubacteriales</taxon>
        <taxon>Oscillospiraceae</taxon>
        <taxon>Flavonifractor</taxon>
    </lineage>
</organism>
<evidence type="ECO:0000313" key="12">
    <source>
        <dbReference type="Proteomes" id="UP000434475"/>
    </source>
</evidence>
<evidence type="ECO:0000256" key="2">
    <source>
        <dbReference type="ARBA" id="ARBA00023015"/>
    </source>
</evidence>
<dbReference type="EMBL" id="CYZT01000252">
    <property type="protein sequence ID" value="CUP08572.1"/>
    <property type="molecule type" value="Genomic_DNA"/>
</dbReference>
<evidence type="ECO:0000313" key="9">
    <source>
        <dbReference type="EMBL" id="MSB50028.1"/>
    </source>
</evidence>
<evidence type="ECO:0000313" key="7">
    <source>
        <dbReference type="EMBL" id="MDB7934267.1"/>
    </source>
</evidence>
<proteinExistence type="inferred from homology"/>
<dbReference type="EMBL" id="JAQLWO010000013">
    <property type="protein sequence ID" value="MDB7906779.1"/>
    <property type="molecule type" value="Genomic_DNA"/>
</dbReference>
<dbReference type="Gene3D" id="1.10.10.10">
    <property type="entry name" value="Winged helix-like DNA-binding domain superfamily/Winged helix DNA-binding domain"/>
    <property type="match status" value="1"/>
</dbReference>
<reference evidence="5 10" key="1">
    <citation type="submission" date="2015-09" db="EMBL/GenBank/DDBJ databases">
        <authorList>
            <consortium name="Pathogen Informatics"/>
        </authorList>
    </citation>
    <scope>NUCLEOTIDE SEQUENCE [LARGE SCALE GENOMIC DNA]</scope>
    <source>
        <strain evidence="5 10">2789STDY5608854</strain>
    </source>
</reference>
<dbReference type="EMBL" id="JAQLWV010000022">
    <property type="protein sequence ID" value="MDB7934267.1"/>
    <property type="molecule type" value="Genomic_DNA"/>
</dbReference>
<sequence>MKLSDKEWRVLNALWVAPEGLALGAVVDALRPDTGWSRSTVLTYLTRMEAKGLVDIRKEDFPHRYRAAVSREDCAAAERRGLLERAYQGSAGKLVAAFLKDEKLTPQERDELRKLLDEMEV</sequence>
<keyword evidence="4" id="KW-0804">Transcription</keyword>
<dbReference type="PIRSF" id="PIRSF019455">
    <property type="entry name" value="CopR_AtkY"/>
    <property type="match status" value="1"/>
</dbReference>
<evidence type="ECO:0000256" key="3">
    <source>
        <dbReference type="ARBA" id="ARBA00023125"/>
    </source>
</evidence>
<evidence type="ECO:0000313" key="5">
    <source>
        <dbReference type="EMBL" id="CUP08572.1"/>
    </source>
</evidence>
<evidence type="ECO:0000313" key="6">
    <source>
        <dbReference type="EMBL" id="MDB7906779.1"/>
    </source>
</evidence>
<keyword evidence="3" id="KW-0238">DNA-binding</keyword>
<reference evidence="6" key="3">
    <citation type="submission" date="2023-01" db="EMBL/GenBank/DDBJ databases">
        <title>Human gut microbiome strain richness.</title>
        <authorList>
            <person name="Chen-Liaw A."/>
        </authorList>
    </citation>
    <scope>NUCLEOTIDE SEQUENCE</scope>
    <source>
        <strain evidence="7">1001287st1_F4_1001285I_161205</strain>
        <strain evidence="6">2225st1_A6_2225SCRN_200828</strain>
    </source>
</reference>
<dbReference type="Proteomes" id="UP000434475">
    <property type="component" value="Unassembled WGS sequence"/>
</dbReference>
<evidence type="ECO:0000313" key="11">
    <source>
        <dbReference type="Proteomes" id="UP000429811"/>
    </source>
</evidence>
<dbReference type="InterPro" id="IPR005650">
    <property type="entry name" value="BlaI_family"/>
</dbReference>
<protein>
    <submittedName>
        <fullName evidence="8">BlaI/MecI/CopY family transcriptional regulator</fullName>
    </submittedName>
    <submittedName>
        <fullName evidence="5">Methicillin resistance regulatory protein mecI</fullName>
    </submittedName>
</protein>
<dbReference type="EMBL" id="WKPR01000006">
    <property type="protein sequence ID" value="MSB19577.1"/>
    <property type="molecule type" value="Genomic_DNA"/>
</dbReference>
<dbReference type="RefSeq" id="WP_009260644.1">
    <property type="nucleotide sequence ID" value="NZ_BAABXT010000001.1"/>
</dbReference>
<dbReference type="Gene3D" id="1.10.4040.10">
    <property type="entry name" value="Penicillinase repressor domain"/>
    <property type="match status" value="1"/>
</dbReference>
<dbReference type="Proteomes" id="UP000429811">
    <property type="component" value="Unassembled WGS sequence"/>
</dbReference>
<dbReference type="Proteomes" id="UP001211173">
    <property type="component" value="Unassembled WGS sequence"/>
</dbReference>
<dbReference type="Pfam" id="PF03965">
    <property type="entry name" value="Penicillinase_R"/>
    <property type="match status" value="1"/>
</dbReference>
<dbReference type="Proteomes" id="UP001211006">
    <property type="component" value="Unassembled WGS sequence"/>
</dbReference>